<dbReference type="EMBL" id="CALNXJ010000116">
    <property type="protein sequence ID" value="CAH3165356.1"/>
    <property type="molecule type" value="Genomic_DNA"/>
</dbReference>
<organism evidence="2 3">
    <name type="scientific">Pocillopora meandrina</name>
    <dbReference type="NCBI Taxonomy" id="46732"/>
    <lineage>
        <taxon>Eukaryota</taxon>
        <taxon>Metazoa</taxon>
        <taxon>Cnidaria</taxon>
        <taxon>Anthozoa</taxon>
        <taxon>Hexacorallia</taxon>
        <taxon>Scleractinia</taxon>
        <taxon>Astrocoeniina</taxon>
        <taxon>Pocilloporidae</taxon>
        <taxon>Pocillopora</taxon>
    </lineage>
</organism>
<evidence type="ECO:0000313" key="2">
    <source>
        <dbReference type="EMBL" id="CAH3165356.1"/>
    </source>
</evidence>
<protein>
    <submittedName>
        <fullName evidence="2">Uncharacterized protein</fullName>
    </submittedName>
</protein>
<gene>
    <name evidence="2" type="ORF">PMEA_00003453</name>
</gene>
<evidence type="ECO:0000256" key="1">
    <source>
        <dbReference type="SAM" id="MobiDB-lite"/>
    </source>
</evidence>
<comment type="caution">
    <text evidence="2">The sequence shown here is derived from an EMBL/GenBank/DDBJ whole genome shotgun (WGS) entry which is preliminary data.</text>
</comment>
<accession>A0AAU9Y1C7</accession>
<feature type="region of interest" description="Disordered" evidence="1">
    <location>
        <begin position="131"/>
        <end position="150"/>
    </location>
</feature>
<proteinExistence type="predicted"/>
<dbReference type="Proteomes" id="UP001159428">
    <property type="component" value="Unassembled WGS sequence"/>
</dbReference>
<reference evidence="2 3" key="1">
    <citation type="submission" date="2022-05" db="EMBL/GenBank/DDBJ databases">
        <authorList>
            <consortium name="Genoscope - CEA"/>
            <person name="William W."/>
        </authorList>
    </citation>
    <scope>NUCLEOTIDE SEQUENCE [LARGE SCALE GENOMIC DNA]</scope>
</reference>
<evidence type="ECO:0000313" key="3">
    <source>
        <dbReference type="Proteomes" id="UP001159428"/>
    </source>
</evidence>
<sequence length="285" mass="32519">MMNCQDENSYLISKAVPIGYQDNGTFVLNIDALQHRKDLYSDENGSWVMTGCKAKFYTIIRDEEGKVAELEKVNTQASSDVMVRRRTYTCSSYTSYHKTIVSIEFGKDIEKWFPLVLLSYNFDGEPSKFTVKKHGNRTSSNMPHIRSKESTKQKVAEKAMQCGPKRALYFARKEAGGICEVDSISSIPRNSKQVEYLTRKPSEKVKKDPLASVLELQKTTFPGFIREVVCNDLPTVMLFTDRQLDNIVKFRCHDRVNEVSELGVDVTFQLGPFYVLITSFKNTVL</sequence>
<dbReference type="AlphaFoldDB" id="A0AAU9Y1C7"/>
<keyword evidence="3" id="KW-1185">Reference proteome</keyword>
<name>A0AAU9Y1C7_9CNID</name>